<keyword evidence="2" id="KW-0472">Membrane</keyword>
<dbReference type="AlphaFoldDB" id="A0A8J6XPS3"/>
<dbReference type="RefSeq" id="WP_190830919.1">
    <property type="nucleotide sequence ID" value="NZ_CAWPPI010000067.1"/>
</dbReference>
<feature type="transmembrane region" description="Helical" evidence="2">
    <location>
        <begin position="373"/>
        <end position="392"/>
    </location>
</feature>
<gene>
    <name evidence="4" type="ORF">ICL16_19525</name>
</gene>
<comment type="caution">
    <text evidence="4">The sequence shown here is derived from an EMBL/GenBank/DDBJ whole genome shotgun (WGS) entry which is preliminary data.</text>
</comment>
<dbReference type="Proteomes" id="UP000629098">
    <property type="component" value="Unassembled WGS sequence"/>
</dbReference>
<accession>A0A8J6XPS3</accession>
<feature type="domain" description="CHASE2" evidence="3">
    <location>
        <begin position="23"/>
        <end position="339"/>
    </location>
</feature>
<evidence type="ECO:0000256" key="1">
    <source>
        <dbReference type="SAM" id="MobiDB-lite"/>
    </source>
</evidence>
<keyword evidence="2" id="KW-1133">Transmembrane helix</keyword>
<reference evidence="4" key="1">
    <citation type="submission" date="2020-09" db="EMBL/GenBank/DDBJ databases">
        <title>Iningainema tapete sp. nov. (Scytonemataceae, Cyanobacteria) from greenhouses in central Florida (USA) produces two types of nodularin with biosynthetic potential for microcystin-LR and anabaenopeptins.</title>
        <authorList>
            <person name="Berthold D.E."/>
            <person name="Lefler F.W."/>
            <person name="Huang I.-S."/>
            <person name="Abdulla H."/>
            <person name="Zimba P.V."/>
            <person name="Laughinghouse H.D. IV."/>
        </authorList>
    </citation>
    <scope>NUCLEOTIDE SEQUENCE</scope>
    <source>
        <strain evidence="4">BLCCT55</strain>
    </source>
</reference>
<dbReference type="EMBL" id="JACXAE010000067">
    <property type="protein sequence ID" value="MBD2774202.1"/>
    <property type="molecule type" value="Genomic_DNA"/>
</dbReference>
<name>A0A8J6XPS3_9CYAN</name>
<evidence type="ECO:0000259" key="3">
    <source>
        <dbReference type="SMART" id="SM01080"/>
    </source>
</evidence>
<dbReference type="InterPro" id="IPR007890">
    <property type="entry name" value="CHASE2"/>
</dbReference>
<protein>
    <submittedName>
        <fullName evidence="4">CHASE2 domain-containing protein</fullName>
    </submittedName>
</protein>
<proteinExistence type="predicted"/>
<keyword evidence="5" id="KW-1185">Reference proteome</keyword>
<feature type="transmembrane region" description="Helical" evidence="2">
    <location>
        <begin position="317"/>
        <end position="341"/>
    </location>
</feature>
<evidence type="ECO:0000256" key="2">
    <source>
        <dbReference type="SAM" id="Phobius"/>
    </source>
</evidence>
<sequence length="462" mass="51925">MRVIFTSLIVTALLMGVRQLGWLQVQELWAFDQLIRLRPDEGSDRRLLIVAVTEQDIQAQRKWPLSDRTIEQLLAKLEQHQPRAIGLDIYRDLPVAPGNTELVKRLQQSDRIITGCKVNDSSGNLGVAPPPGIPEERVGFIDLPIDGGILRRTLLFMNPPHHTAKQNPHLCANPNADIYSFSLLLALSYLELEKIEPENTPSGELKLGSTVFKRLKQNSGGYRNINSAGYQILLNYRSPQKVAKQVTLTEVLTGKVNPDLIKNRIVLIGTTAESINDVFFTPYSAGLQKDKNLSGVEIHAQEVSKILSAVLDRRPLLWYWSTWGETIWIGAWSLFGGILTLLRHPLNFTLTSAAALLSNFIICFGFFLQGAWIPLIPSVFAFTATVGSIIFVERGYTQTIYTRVKSALKIDIEINHSKKEYQVAEITQTEYFQNLKQKGKDIRNKKTNTSPQTNPNQTNNPN</sequence>
<feature type="region of interest" description="Disordered" evidence="1">
    <location>
        <begin position="439"/>
        <end position="462"/>
    </location>
</feature>
<evidence type="ECO:0000313" key="4">
    <source>
        <dbReference type="EMBL" id="MBD2774202.1"/>
    </source>
</evidence>
<organism evidence="4 5">
    <name type="scientific">Iningainema tapete BLCC-T55</name>
    <dbReference type="NCBI Taxonomy" id="2748662"/>
    <lineage>
        <taxon>Bacteria</taxon>
        <taxon>Bacillati</taxon>
        <taxon>Cyanobacteriota</taxon>
        <taxon>Cyanophyceae</taxon>
        <taxon>Nostocales</taxon>
        <taxon>Scytonemataceae</taxon>
        <taxon>Iningainema tapete</taxon>
    </lineage>
</organism>
<feature type="transmembrane region" description="Helical" evidence="2">
    <location>
        <begin position="348"/>
        <end position="367"/>
    </location>
</feature>
<dbReference type="Pfam" id="PF05226">
    <property type="entry name" value="CHASE2"/>
    <property type="match status" value="1"/>
</dbReference>
<evidence type="ECO:0000313" key="5">
    <source>
        <dbReference type="Proteomes" id="UP000629098"/>
    </source>
</evidence>
<feature type="compositionally biased region" description="Low complexity" evidence="1">
    <location>
        <begin position="447"/>
        <end position="462"/>
    </location>
</feature>
<keyword evidence="2" id="KW-0812">Transmembrane</keyword>
<dbReference type="SMART" id="SM01080">
    <property type="entry name" value="CHASE2"/>
    <property type="match status" value="1"/>
</dbReference>